<feature type="transmembrane region" description="Helical" evidence="2">
    <location>
        <begin position="122"/>
        <end position="142"/>
    </location>
</feature>
<proteinExistence type="predicted"/>
<accession>A0A7W5DSM3</accession>
<feature type="transmembrane region" description="Helical" evidence="2">
    <location>
        <begin position="89"/>
        <end position="110"/>
    </location>
</feature>
<name>A0A7W5DSM3_9PORP</name>
<keyword evidence="2" id="KW-0472">Membrane</keyword>
<organism evidence="3 4">
    <name type="scientific">Microbacter margulisiae</name>
    <dbReference type="NCBI Taxonomy" id="1350067"/>
    <lineage>
        <taxon>Bacteria</taxon>
        <taxon>Pseudomonadati</taxon>
        <taxon>Bacteroidota</taxon>
        <taxon>Bacteroidia</taxon>
        <taxon>Bacteroidales</taxon>
        <taxon>Porphyromonadaceae</taxon>
        <taxon>Microbacter</taxon>
    </lineage>
</organism>
<keyword evidence="2" id="KW-0812">Transmembrane</keyword>
<feature type="coiled-coil region" evidence="1">
    <location>
        <begin position="26"/>
        <end position="60"/>
    </location>
</feature>
<dbReference type="EMBL" id="JACHYB010000002">
    <property type="protein sequence ID" value="MBB3187839.1"/>
    <property type="molecule type" value="Genomic_DNA"/>
</dbReference>
<reference evidence="3 4" key="1">
    <citation type="submission" date="2020-08" db="EMBL/GenBank/DDBJ databases">
        <title>Genomic Encyclopedia of Type Strains, Phase IV (KMG-IV): sequencing the most valuable type-strain genomes for metagenomic binning, comparative biology and taxonomic classification.</title>
        <authorList>
            <person name="Goeker M."/>
        </authorList>
    </citation>
    <scope>NUCLEOTIDE SEQUENCE [LARGE SCALE GENOMIC DNA]</scope>
    <source>
        <strain evidence="3 4">DSM 27471</strain>
    </source>
</reference>
<keyword evidence="4" id="KW-1185">Reference proteome</keyword>
<sequence length="160" mass="17838">MSFLTDLFSGGAGKLVDSVGNVLDKVITTKQEVMQQELELKKAEMQYRLDERRLDIEEQKTRLADIDSARTRSSNIETSANATLLSKNITSFLAIGSTVLTFALFYIIIFRNEVIKAEVKDVVLYVLGVLSAIITQVFSFYFGSSQGSVDKNKIIEGIKK</sequence>
<gene>
    <name evidence="3" type="ORF">FHX64_002037</name>
</gene>
<comment type="caution">
    <text evidence="3">The sequence shown here is derived from an EMBL/GenBank/DDBJ whole genome shotgun (WGS) entry which is preliminary data.</text>
</comment>
<dbReference type="RefSeq" id="WP_183413658.1">
    <property type="nucleotide sequence ID" value="NZ_JACHYB010000002.1"/>
</dbReference>
<evidence type="ECO:0000313" key="3">
    <source>
        <dbReference type="EMBL" id="MBB3187839.1"/>
    </source>
</evidence>
<evidence type="ECO:0000256" key="1">
    <source>
        <dbReference type="SAM" id="Coils"/>
    </source>
</evidence>
<dbReference type="AlphaFoldDB" id="A0A7W5DSM3"/>
<keyword evidence="1" id="KW-0175">Coiled coil</keyword>
<evidence type="ECO:0000256" key="2">
    <source>
        <dbReference type="SAM" id="Phobius"/>
    </source>
</evidence>
<protein>
    <submittedName>
        <fullName evidence="3">Uncharacterized protein</fullName>
    </submittedName>
</protein>
<evidence type="ECO:0000313" key="4">
    <source>
        <dbReference type="Proteomes" id="UP000544222"/>
    </source>
</evidence>
<dbReference type="Proteomes" id="UP000544222">
    <property type="component" value="Unassembled WGS sequence"/>
</dbReference>
<keyword evidence="2" id="KW-1133">Transmembrane helix</keyword>